<keyword evidence="6" id="KW-1185">Reference proteome</keyword>
<reference evidence="5 6" key="1">
    <citation type="submission" date="2015-01" db="EMBL/GenBank/DDBJ databases">
        <title>Draft genome sequence of Pedobacter sp. NL19 isolated from sludge of an effluent treatment pond in an abandoned uranium mine.</title>
        <authorList>
            <person name="Santos T."/>
            <person name="Caetano T."/>
            <person name="Covas C."/>
            <person name="Cruz A."/>
            <person name="Mendo S."/>
        </authorList>
    </citation>
    <scope>NUCLEOTIDE SEQUENCE [LARGE SCALE GENOMIC DNA]</scope>
    <source>
        <strain evidence="5 6">NL19</strain>
    </source>
</reference>
<dbReference type="SUPFAM" id="SSF46689">
    <property type="entry name" value="Homeodomain-like"/>
    <property type="match status" value="1"/>
</dbReference>
<dbReference type="RefSeq" id="WP_041877946.1">
    <property type="nucleotide sequence ID" value="NZ_CP157278.1"/>
</dbReference>
<feature type="domain" description="HTH araC/xylS-type" evidence="4">
    <location>
        <begin position="219"/>
        <end position="298"/>
    </location>
</feature>
<accession>A0A0D0FA86</accession>
<evidence type="ECO:0000256" key="1">
    <source>
        <dbReference type="ARBA" id="ARBA00023015"/>
    </source>
</evidence>
<dbReference type="GO" id="GO:0003700">
    <property type="term" value="F:DNA-binding transcription factor activity"/>
    <property type="evidence" value="ECO:0007669"/>
    <property type="project" value="InterPro"/>
</dbReference>
<evidence type="ECO:0000259" key="4">
    <source>
        <dbReference type="PROSITE" id="PS01124"/>
    </source>
</evidence>
<dbReference type="GO" id="GO:0043565">
    <property type="term" value="F:sequence-specific DNA binding"/>
    <property type="evidence" value="ECO:0007669"/>
    <property type="project" value="InterPro"/>
</dbReference>
<dbReference type="PANTHER" id="PTHR43280">
    <property type="entry name" value="ARAC-FAMILY TRANSCRIPTIONAL REGULATOR"/>
    <property type="match status" value="1"/>
</dbReference>
<gene>
    <name evidence="5" type="ORF">TH53_02160</name>
</gene>
<evidence type="ECO:0000313" key="6">
    <source>
        <dbReference type="Proteomes" id="UP000032049"/>
    </source>
</evidence>
<dbReference type="InterPro" id="IPR018060">
    <property type="entry name" value="HTH_AraC"/>
</dbReference>
<dbReference type="EMBL" id="JXRA01000007">
    <property type="protein sequence ID" value="KIO78708.1"/>
    <property type="molecule type" value="Genomic_DNA"/>
</dbReference>
<dbReference type="Gene3D" id="1.10.10.60">
    <property type="entry name" value="Homeodomain-like"/>
    <property type="match status" value="1"/>
</dbReference>
<evidence type="ECO:0000313" key="5">
    <source>
        <dbReference type="EMBL" id="KIO78708.1"/>
    </source>
</evidence>
<evidence type="ECO:0000256" key="3">
    <source>
        <dbReference type="ARBA" id="ARBA00023163"/>
    </source>
</evidence>
<protein>
    <recommendedName>
        <fullName evidence="4">HTH araC/xylS-type domain-containing protein</fullName>
    </recommendedName>
</protein>
<dbReference type="Pfam" id="PF12833">
    <property type="entry name" value="HTH_18"/>
    <property type="match status" value="1"/>
</dbReference>
<dbReference type="InterPro" id="IPR009057">
    <property type="entry name" value="Homeodomain-like_sf"/>
</dbReference>
<organism evidence="5 6">
    <name type="scientific">Pedobacter lusitanus</name>
    <dbReference type="NCBI Taxonomy" id="1503925"/>
    <lineage>
        <taxon>Bacteria</taxon>
        <taxon>Pseudomonadati</taxon>
        <taxon>Bacteroidota</taxon>
        <taxon>Sphingobacteriia</taxon>
        <taxon>Sphingobacteriales</taxon>
        <taxon>Sphingobacteriaceae</taxon>
        <taxon>Pedobacter</taxon>
    </lineage>
</organism>
<evidence type="ECO:0000256" key="2">
    <source>
        <dbReference type="ARBA" id="ARBA00023125"/>
    </source>
</evidence>
<dbReference type="Proteomes" id="UP000032049">
    <property type="component" value="Unassembled WGS sequence"/>
</dbReference>
<keyword evidence="3" id="KW-0804">Transcription</keyword>
<keyword evidence="2" id="KW-0238">DNA-binding</keyword>
<proteinExistence type="predicted"/>
<dbReference type="AlphaFoldDB" id="A0A0D0FA86"/>
<name>A0A0D0FA86_9SPHI</name>
<dbReference type="SMART" id="SM00342">
    <property type="entry name" value="HTH_ARAC"/>
    <property type="match status" value="1"/>
</dbReference>
<dbReference type="PROSITE" id="PS01124">
    <property type="entry name" value="HTH_ARAC_FAMILY_2"/>
    <property type="match status" value="1"/>
</dbReference>
<sequence length="298" mass="35061">MAKNDINIFYDRYVEGKDPHENNFLGHFDFLLWQNLQKDPEACERLQRKPFYKIALLKGEGTYYSNDMQVVVSGNAVVITSPMTRSGFKTTDPDFAGKYCVCSESFLRGTSRLSLFNWPVFKDRAVYTESLTDIQYEELARIFDDIEHEYISDYPFKEQLIQHKVFDVIHYIQKLNKSLLSFIPAQQDSLEERFFKVLENEFYMISRGKPLVNKSPAYFAQLLHTSVDQLNKTMKAVTLKTTQALIHDRLIEEANVLLKHTDYSVKEIAWCLHFQETSHFQNFYKKHTQLTPIAYRTR</sequence>
<dbReference type="STRING" id="1503925.TH53_02160"/>
<comment type="caution">
    <text evidence="5">The sequence shown here is derived from an EMBL/GenBank/DDBJ whole genome shotgun (WGS) entry which is preliminary data.</text>
</comment>
<keyword evidence="1" id="KW-0805">Transcription regulation</keyword>
<dbReference type="PANTHER" id="PTHR43280:SF32">
    <property type="entry name" value="TRANSCRIPTIONAL REGULATORY PROTEIN"/>
    <property type="match status" value="1"/>
</dbReference>
<dbReference type="OrthoDB" id="629929at2"/>